<comment type="caution">
    <text evidence="2">The sequence shown here is derived from an EMBL/GenBank/DDBJ whole genome shotgun (WGS) entry which is preliminary data.</text>
</comment>
<gene>
    <name evidence="2" type="ORF">QVD17_25717</name>
</gene>
<accession>A0AAD8KGV4</accession>
<keyword evidence="3" id="KW-1185">Reference proteome</keyword>
<sequence length="87" mass="9736">MGRASVKSQPVSRLVCLVVCLFVQKTTRKRNQKTYIAGQVKCGVVKIERESATVVCSVKSYSQSYPSGSFDFFLQTNLFSFQSQSLE</sequence>
<keyword evidence="1" id="KW-0732">Signal</keyword>
<organism evidence="2 3">
    <name type="scientific">Tagetes erecta</name>
    <name type="common">African marigold</name>
    <dbReference type="NCBI Taxonomy" id="13708"/>
    <lineage>
        <taxon>Eukaryota</taxon>
        <taxon>Viridiplantae</taxon>
        <taxon>Streptophyta</taxon>
        <taxon>Embryophyta</taxon>
        <taxon>Tracheophyta</taxon>
        <taxon>Spermatophyta</taxon>
        <taxon>Magnoliopsida</taxon>
        <taxon>eudicotyledons</taxon>
        <taxon>Gunneridae</taxon>
        <taxon>Pentapetalae</taxon>
        <taxon>asterids</taxon>
        <taxon>campanulids</taxon>
        <taxon>Asterales</taxon>
        <taxon>Asteraceae</taxon>
        <taxon>Asteroideae</taxon>
        <taxon>Heliantheae alliance</taxon>
        <taxon>Tageteae</taxon>
        <taxon>Tagetes</taxon>
    </lineage>
</organism>
<protein>
    <recommendedName>
        <fullName evidence="4">Secreted protein</fullName>
    </recommendedName>
</protein>
<proteinExistence type="predicted"/>
<evidence type="ECO:0000313" key="3">
    <source>
        <dbReference type="Proteomes" id="UP001229421"/>
    </source>
</evidence>
<reference evidence="2" key="1">
    <citation type="journal article" date="2023" name="bioRxiv">
        <title>Improved chromosome-level genome assembly for marigold (Tagetes erecta).</title>
        <authorList>
            <person name="Jiang F."/>
            <person name="Yuan L."/>
            <person name="Wang S."/>
            <person name="Wang H."/>
            <person name="Xu D."/>
            <person name="Wang A."/>
            <person name="Fan W."/>
        </authorList>
    </citation>
    <scope>NUCLEOTIDE SEQUENCE</scope>
    <source>
        <strain evidence="2">WSJ</strain>
        <tissue evidence="2">Leaf</tissue>
    </source>
</reference>
<evidence type="ECO:0008006" key="4">
    <source>
        <dbReference type="Google" id="ProtNLM"/>
    </source>
</evidence>
<evidence type="ECO:0000313" key="2">
    <source>
        <dbReference type="EMBL" id="KAK1422533.1"/>
    </source>
</evidence>
<feature type="chain" id="PRO_5041967413" description="Secreted protein" evidence="1">
    <location>
        <begin position="29"/>
        <end position="87"/>
    </location>
</feature>
<dbReference type="EMBL" id="JAUHHV010000006">
    <property type="protein sequence ID" value="KAK1422533.1"/>
    <property type="molecule type" value="Genomic_DNA"/>
</dbReference>
<name>A0AAD8KGV4_TARER</name>
<evidence type="ECO:0000256" key="1">
    <source>
        <dbReference type="SAM" id="SignalP"/>
    </source>
</evidence>
<dbReference type="Proteomes" id="UP001229421">
    <property type="component" value="Unassembled WGS sequence"/>
</dbReference>
<feature type="signal peptide" evidence="1">
    <location>
        <begin position="1"/>
        <end position="28"/>
    </location>
</feature>
<dbReference type="AlphaFoldDB" id="A0AAD8KGV4"/>